<dbReference type="GO" id="GO:0005829">
    <property type="term" value="C:cytosol"/>
    <property type="evidence" value="ECO:0007669"/>
    <property type="project" value="TreeGrafter"/>
</dbReference>
<sequence>MVIHKQPSTPEDPSLAVSAGLAHLEVATGVSLVHGSTVATNALLERRGARAVLITTSGFEDVLEIGRQTRPEIYDLNVTRPAPLVPVERRLGVPERIGPDGSVLLRLTREAIEEVVVTLRSLNADSVAVCLLHSYANEEHEAAILEALEGHFEGFCTASHEILPEFREFERCSTTAVNAYVGPVMAGYLGRLSDQLATEEVRIMQSNGGTISLDTAIEHAVQTVLSGPAGGVVGGFEIGSRGGFENVITFDMGGTSTDVCLCPGHVSRTAEAAVGDIPIRVPTIDIHTVGAGGGSIAAPDEGGSLRVGPRSAGAQPGPIAYGRGGTEVTVTDANLVLGRLSAKHFLGGTATLELEAARDGVARLAADLGLTDVEAAFGVLRVANSTMERAIRIISLERGHDPADFTLVCFGGAGGMHAADLACNLGIPRVLVPRSAGILSALGMLLADYVRDYSRTLLVPTHELVSDTLESALRNLETNAATDFASEGGDESDLKMERTLDLRYRGQGFEIAVPFSKAFVEAFHEAHSRRYGYSDSSRDTEVVNVRVRAVAKRSRVDLARADLEGPDASAAVIADQVMLGLEGEESAKLLDREQLRPGNEFAGPGLVVEYSTTTVVPIGFTCRVDESFNLILEPGAGK</sequence>
<protein>
    <recommendedName>
        <fullName evidence="5">Hydantoinase A/oxoprolinase domain-containing protein</fullName>
    </recommendedName>
</protein>
<proteinExistence type="predicted"/>
<dbReference type="InterPro" id="IPR045079">
    <property type="entry name" value="Oxoprolinase-like"/>
</dbReference>
<reference evidence="4" key="1">
    <citation type="submission" date="2018-05" db="EMBL/GenBank/DDBJ databases">
        <authorList>
            <person name="Lanie J.A."/>
            <person name="Ng W.-L."/>
            <person name="Kazmierczak K.M."/>
            <person name="Andrzejewski T.M."/>
            <person name="Davidsen T.M."/>
            <person name="Wayne K.J."/>
            <person name="Tettelin H."/>
            <person name="Glass J.I."/>
            <person name="Rusch D."/>
            <person name="Podicherti R."/>
            <person name="Tsui H.-C.T."/>
            <person name="Winkler M.E."/>
        </authorList>
    </citation>
    <scope>NUCLEOTIDE SEQUENCE</scope>
</reference>
<dbReference type="Pfam" id="PF19278">
    <property type="entry name" value="Hydant_A_C"/>
    <property type="match status" value="1"/>
</dbReference>
<dbReference type="Pfam" id="PF01968">
    <property type="entry name" value="Hydantoinase_A"/>
    <property type="match status" value="1"/>
</dbReference>
<evidence type="ECO:0000259" key="2">
    <source>
        <dbReference type="Pfam" id="PF05378"/>
    </source>
</evidence>
<dbReference type="EMBL" id="UINC01000661">
    <property type="protein sequence ID" value="SUZ59071.1"/>
    <property type="molecule type" value="Genomic_DNA"/>
</dbReference>
<gene>
    <name evidence="4" type="ORF">METZ01_LOCUS11925</name>
</gene>
<dbReference type="PANTHER" id="PTHR11365:SF23">
    <property type="entry name" value="HYPOTHETICAL 5-OXOPROLINASE (EUROFUNG)-RELATED"/>
    <property type="match status" value="1"/>
</dbReference>
<organism evidence="4">
    <name type="scientific">marine metagenome</name>
    <dbReference type="NCBI Taxonomy" id="408172"/>
    <lineage>
        <taxon>unclassified sequences</taxon>
        <taxon>metagenomes</taxon>
        <taxon>ecological metagenomes</taxon>
    </lineage>
</organism>
<dbReference type="InterPro" id="IPR002821">
    <property type="entry name" value="Hydantoinase_A"/>
</dbReference>
<dbReference type="GO" id="GO:0017168">
    <property type="term" value="F:5-oxoprolinase (ATP-hydrolyzing) activity"/>
    <property type="evidence" value="ECO:0007669"/>
    <property type="project" value="TreeGrafter"/>
</dbReference>
<evidence type="ECO:0000259" key="1">
    <source>
        <dbReference type="Pfam" id="PF01968"/>
    </source>
</evidence>
<dbReference type="AlphaFoldDB" id="A0A381NWS9"/>
<evidence type="ECO:0008006" key="5">
    <source>
        <dbReference type="Google" id="ProtNLM"/>
    </source>
</evidence>
<feature type="domain" description="Acetophenone carboxylase-like C-terminal" evidence="3">
    <location>
        <begin position="466"/>
        <end position="626"/>
    </location>
</feature>
<evidence type="ECO:0000259" key="3">
    <source>
        <dbReference type="Pfam" id="PF19278"/>
    </source>
</evidence>
<feature type="domain" description="Hydantoinase/oxoprolinase N-terminal" evidence="2">
    <location>
        <begin position="2"/>
        <end position="149"/>
    </location>
</feature>
<feature type="domain" description="Hydantoinase A/oxoprolinase" evidence="1">
    <location>
        <begin position="171"/>
        <end position="452"/>
    </location>
</feature>
<dbReference type="InterPro" id="IPR049517">
    <property type="entry name" value="ACX-like_C"/>
</dbReference>
<dbReference type="InterPro" id="IPR008040">
    <property type="entry name" value="Hydant_A_N"/>
</dbReference>
<dbReference type="PANTHER" id="PTHR11365">
    <property type="entry name" value="5-OXOPROLINASE RELATED"/>
    <property type="match status" value="1"/>
</dbReference>
<name>A0A381NWS9_9ZZZZ</name>
<accession>A0A381NWS9</accession>
<evidence type="ECO:0000313" key="4">
    <source>
        <dbReference type="EMBL" id="SUZ59071.1"/>
    </source>
</evidence>
<dbReference type="GO" id="GO:0006749">
    <property type="term" value="P:glutathione metabolic process"/>
    <property type="evidence" value="ECO:0007669"/>
    <property type="project" value="TreeGrafter"/>
</dbReference>
<dbReference type="Pfam" id="PF05378">
    <property type="entry name" value="Hydant_A_N"/>
    <property type="match status" value="1"/>
</dbReference>